<keyword evidence="2" id="KW-0723">Serine/threonine-protein kinase</keyword>
<evidence type="ECO:0000256" key="4">
    <source>
        <dbReference type="ARBA" id="ARBA00022737"/>
    </source>
</evidence>
<feature type="compositionally biased region" description="Basic and acidic residues" evidence="10">
    <location>
        <begin position="748"/>
        <end position="759"/>
    </location>
</feature>
<gene>
    <name evidence="13" type="ORF">Fcan01_14005</name>
</gene>
<feature type="region of interest" description="Disordered" evidence="10">
    <location>
        <begin position="229"/>
        <end position="251"/>
    </location>
</feature>
<dbReference type="OMA" id="LYICEAY"/>
<dbReference type="PROSITE" id="PS50011">
    <property type="entry name" value="PROTEIN_KINASE_DOM"/>
    <property type="match status" value="1"/>
</dbReference>
<dbReference type="EMBL" id="LNIX01000008">
    <property type="protein sequence ID" value="OXA50748.1"/>
    <property type="molecule type" value="Genomic_DNA"/>
</dbReference>
<evidence type="ECO:0000256" key="3">
    <source>
        <dbReference type="ARBA" id="ARBA00022679"/>
    </source>
</evidence>
<feature type="compositionally biased region" description="Polar residues" evidence="10">
    <location>
        <begin position="717"/>
        <end position="741"/>
    </location>
</feature>
<keyword evidence="3" id="KW-0808">Transferase</keyword>
<feature type="compositionally biased region" description="Basic and acidic residues" evidence="10">
    <location>
        <begin position="785"/>
        <end position="794"/>
    </location>
</feature>
<dbReference type="CDD" id="cd14103">
    <property type="entry name" value="STKc_MLCK"/>
    <property type="match status" value="1"/>
</dbReference>
<organism evidence="13 14">
    <name type="scientific">Folsomia candida</name>
    <name type="common">Springtail</name>
    <dbReference type="NCBI Taxonomy" id="158441"/>
    <lineage>
        <taxon>Eukaryota</taxon>
        <taxon>Metazoa</taxon>
        <taxon>Ecdysozoa</taxon>
        <taxon>Arthropoda</taxon>
        <taxon>Hexapoda</taxon>
        <taxon>Collembola</taxon>
        <taxon>Entomobryomorpha</taxon>
        <taxon>Isotomoidea</taxon>
        <taxon>Isotomidae</taxon>
        <taxon>Proisotominae</taxon>
        <taxon>Folsomia</taxon>
    </lineage>
</organism>
<evidence type="ECO:0000256" key="10">
    <source>
        <dbReference type="SAM" id="MobiDB-lite"/>
    </source>
</evidence>
<feature type="region of interest" description="Disordered" evidence="10">
    <location>
        <begin position="78"/>
        <end position="159"/>
    </location>
</feature>
<feature type="compositionally biased region" description="Low complexity" evidence="10">
    <location>
        <begin position="146"/>
        <end position="158"/>
    </location>
</feature>
<dbReference type="STRING" id="158441.A0A226E0G6"/>
<dbReference type="InterPro" id="IPR000719">
    <property type="entry name" value="Prot_kinase_dom"/>
</dbReference>
<dbReference type="GO" id="GO:0030154">
    <property type="term" value="P:cell differentiation"/>
    <property type="evidence" value="ECO:0007669"/>
    <property type="project" value="UniProtKB-ARBA"/>
</dbReference>
<evidence type="ECO:0000256" key="5">
    <source>
        <dbReference type="ARBA" id="ARBA00022741"/>
    </source>
</evidence>
<evidence type="ECO:0000256" key="2">
    <source>
        <dbReference type="ARBA" id="ARBA00022527"/>
    </source>
</evidence>
<dbReference type="InterPro" id="IPR017441">
    <property type="entry name" value="Protein_kinase_ATP_BS"/>
</dbReference>
<accession>A0A226E0G6</accession>
<feature type="region of interest" description="Disordered" evidence="10">
    <location>
        <begin position="1514"/>
        <end position="1549"/>
    </location>
</feature>
<evidence type="ECO:0000256" key="1">
    <source>
        <dbReference type="ARBA" id="ARBA00006692"/>
    </source>
</evidence>
<feature type="compositionally biased region" description="Acidic residues" evidence="10">
    <location>
        <begin position="136"/>
        <end position="145"/>
    </location>
</feature>
<feature type="compositionally biased region" description="Polar residues" evidence="10">
    <location>
        <begin position="760"/>
        <end position="770"/>
    </location>
</feature>
<dbReference type="PROSITE" id="PS00107">
    <property type="entry name" value="PROTEIN_KINASE_ATP"/>
    <property type="match status" value="1"/>
</dbReference>
<evidence type="ECO:0000313" key="14">
    <source>
        <dbReference type="Proteomes" id="UP000198287"/>
    </source>
</evidence>
<name>A0A226E0G6_FOLCA</name>
<keyword evidence="7 9" id="KW-0067">ATP-binding</keyword>
<dbReference type="PANTHER" id="PTHR24342">
    <property type="entry name" value="SERINE/THREONINE-PROTEIN KINASE 17"/>
    <property type="match status" value="1"/>
</dbReference>
<dbReference type="InterPro" id="IPR003961">
    <property type="entry name" value="FN3_dom"/>
</dbReference>
<dbReference type="Gene3D" id="1.10.510.10">
    <property type="entry name" value="Transferase(Phosphotransferase) domain 1"/>
    <property type="match status" value="1"/>
</dbReference>
<feature type="compositionally biased region" description="Polar residues" evidence="10">
    <location>
        <begin position="795"/>
        <end position="808"/>
    </location>
</feature>
<evidence type="ECO:0000259" key="12">
    <source>
        <dbReference type="PROSITE" id="PS50853"/>
    </source>
</evidence>
<dbReference type="GO" id="GO:0035556">
    <property type="term" value="P:intracellular signal transduction"/>
    <property type="evidence" value="ECO:0007669"/>
    <property type="project" value="TreeGrafter"/>
</dbReference>
<dbReference type="GO" id="GO:0004674">
    <property type="term" value="F:protein serine/threonine kinase activity"/>
    <property type="evidence" value="ECO:0007669"/>
    <property type="project" value="UniProtKB-KW"/>
</dbReference>
<feature type="region of interest" description="Disordered" evidence="10">
    <location>
        <begin position="785"/>
        <end position="848"/>
    </location>
</feature>
<feature type="region of interest" description="Disordered" evidence="10">
    <location>
        <begin position="378"/>
        <end position="414"/>
    </location>
</feature>
<feature type="compositionally biased region" description="Low complexity" evidence="10">
    <location>
        <begin position="813"/>
        <end position="822"/>
    </location>
</feature>
<dbReference type="Gene3D" id="2.60.40.10">
    <property type="entry name" value="Immunoglobulins"/>
    <property type="match status" value="3"/>
</dbReference>
<dbReference type="SMART" id="SM00220">
    <property type="entry name" value="S_TKc"/>
    <property type="match status" value="1"/>
</dbReference>
<sequence length="1549" mass="169097">MLITPVAKASTPLHLKQTKSSSFKIRTEIRSTTSAPVVPPAPQKNKKIADIYQTKNHTNNRSCSRVLQRQDAFNYQNSKESLNSEGSREEWIQKKQSTNGTTTTGSDTNETKMTGKGILDEFGSGKFINNQRGDPDGCDDDEEDYSSNNSGSKKISGSVNTAMKKSNANFSVDSTTKVNGHRKADWNVDLSSSSRRQDSCPVNKFAKSCHNRKQEGLFLKTKDVPAAGGDKAVKTNSGHYSPGSRTGGHKIKSVVPSPLVLLEAPLLTKKKKKNNNISLSATTMNNKLIKSDANSKSHDFHGKNLNGTTNKKSVSGIIALFNGHSKIKHEELNINNNNNNKFKNLEELKKIRAKKTKTETSIRVEAGVEKETKCHTPLVFGRTSSSSPRPGPVTTRPEVSPSEGVGPSSEACFKDRMGNGQSGCGGRLGGGASLMRSCFGSKVKDDTEGKGGKEVDVLEFIVPLEPHVEVVEGSMLELWVKVKGARRVTWVKSDKTIRNAPPDFVVNCNVLDGIFSLRIKDVFLQDSGVYICEAYGFRGEEGADKADLICWCNVEVIEEDVGGEDEDEDTLEELIPELVPLPPQRRKLIVPLIITTPSSDVIMDGDDPLGHRHPIVPDELDGRRSFFANSSSSSQEFYGDALEDICEVGEEEGDDEVIASAPPEEEEARPCQAPSVENNQNVGVAVVVDMSGNEEVSIGGGAPITSSDNGAKFSPSKAESTTVETSISSPRETTDCRNSPDPSVVSGSRDEELNVHKETNSTGGLINSSLEDDSTTAMINQHESTFPEHDHEIPTRTNVSSLQSQYSTESEEVFPSSPLSSSLDEEDKEFDLSAASSVNSGAGGGAGSSGAYTGTFRDSLSDNPLAPKFLMGPSNLIVMLGETVHLRVKIWTPDDSMTDIGWCKLVRGVYQRLLDGTESHSTSESGKSSRIKITQPTNDLVMLTIPHVTYEDCGKYRVKISNANGADYHHCLVSVEGPPEPPSSAPTASYDPVLGQMEISWPCCPFDGGSAISGYILELKMKPSPISTCEQAEIWTVITTPSSKGLCYTLKNPKPGHTFYFRVCVENSHGKGKYSKTSDGVNVTEKAVQQQSNDVTSSSSAVVSSSAPRKISSSGKSSSFYDGDYEYHNVTLQHSDFLQYYEKHEQLGKGRFGVVFKVTNKSTGNSYAGKFVKCRKSSDKERAELEYKIMNDLKYHPKLICLVDCFEMPREMVFVTEMINGGELFERVVADDFTLTERDCVTFLRQICDGAKYIHEKNIMHLDLKPENILCTQKTSNQIKIIDFGLAQYYNPTEPIRVLFGTAEFVSPEIINYETICPATDMWSVGVITYILLSGLSPFLGDDDNETFSNITRGEFDFDDEAFEKVSDDAKDFISSVIVKRKEKRLTAEECLVHKWLALSESEKKDIVLSTDKLKRFLLRRKWQKTGNAIRALGRITTLYSSSRRSSSGTSSTTTTPTTSVSSPLAAASAGGRSESGEDHDSVFVATSDANLQNNHNVNRSTSCGDAVQKREEFAAKSTSGGGRYDESCRSDSGIGGDGPISGHFSLLE</sequence>
<dbReference type="InterPro" id="IPR013106">
    <property type="entry name" value="Ig_V-set"/>
</dbReference>
<comment type="caution">
    <text evidence="13">The sequence shown here is derived from an EMBL/GenBank/DDBJ whole genome shotgun (WGS) entry which is preliminary data.</text>
</comment>
<dbReference type="GO" id="GO:0009653">
    <property type="term" value="P:anatomical structure morphogenesis"/>
    <property type="evidence" value="ECO:0007669"/>
    <property type="project" value="UniProtKB-ARBA"/>
</dbReference>
<dbReference type="Pfam" id="PF00069">
    <property type="entry name" value="Pkinase"/>
    <property type="match status" value="1"/>
</dbReference>
<feature type="region of interest" description="Disordered" evidence="10">
    <location>
        <begin position="697"/>
        <end position="770"/>
    </location>
</feature>
<dbReference type="Pfam" id="PF07686">
    <property type="entry name" value="V-set"/>
    <property type="match status" value="1"/>
</dbReference>
<evidence type="ECO:0000256" key="9">
    <source>
        <dbReference type="PROSITE-ProRule" id="PRU10141"/>
    </source>
</evidence>
<dbReference type="Pfam" id="PF07679">
    <property type="entry name" value="I-set"/>
    <property type="match status" value="1"/>
</dbReference>
<feature type="compositionally biased region" description="Low complexity" evidence="10">
    <location>
        <begin position="97"/>
        <end position="108"/>
    </location>
</feature>
<feature type="domain" description="Fibronectin type-III" evidence="12">
    <location>
        <begin position="978"/>
        <end position="1087"/>
    </location>
</feature>
<dbReference type="Gene3D" id="3.30.200.20">
    <property type="entry name" value="Phosphorylase Kinase, domain 1"/>
    <property type="match status" value="1"/>
</dbReference>
<dbReference type="CDD" id="cd00063">
    <property type="entry name" value="FN3"/>
    <property type="match status" value="1"/>
</dbReference>
<evidence type="ECO:0000256" key="6">
    <source>
        <dbReference type="ARBA" id="ARBA00022777"/>
    </source>
</evidence>
<evidence type="ECO:0000259" key="11">
    <source>
        <dbReference type="PROSITE" id="PS50011"/>
    </source>
</evidence>
<proteinExistence type="inferred from homology"/>
<dbReference type="Proteomes" id="UP000198287">
    <property type="component" value="Unassembled WGS sequence"/>
</dbReference>
<comment type="similarity">
    <text evidence="1">Belongs to the protein kinase superfamily. CAMK Ser/Thr protein kinase family.</text>
</comment>
<dbReference type="PANTHER" id="PTHR24342:SF20">
    <property type="entry name" value="MYOSIN LIGHT CHAIN KINASE, SMOOTH MUSCLE"/>
    <property type="match status" value="1"/>
</dbReference>
<dbReference type="GO" id="GO:0005524">
    <property type="term" value="F:ATP binding"/>
    <property type="evidence" value="ECO:0007669"/>
    <property type="project" value="UniProtKB-UniRule"/>
</dbReference>
<evidence type="ECO:0000256" key="8">
    <source>
        <dbReference type="ARBA" id="ARBA00023319"/>
    </source>
</evidence>
<dbReference type="InterPro" id="IPR008271">
    <property type="entry name" value="Ser/Thr_kinase_AS"/>
</dbReference>
<dbReference type="InterPro" id="IPR036179">
    <property type="entry name" value="Ig-like_dom_sf"/>
</dbReference>
<dbReference type="SUPFAM" id="SSF56112">
    <property type="entry name" value="Protein kinase-like (PK-like)"/>
    <property type="match status" value="1"/>
</dbReference>
<dbReference type="InterPro" id="IPR013783">
    <property type="entry name" value="Ig-like_fold"/>
</dbReference>
<keyword evidence="8" id="KW-0393">Immunoglobulin domain</keyword>
<evidence type="ECO:0000256" key="7">
    <source>
        <dbReference type="ARBA" id="ARBA00022840"/>
    </source>
</evidence>
<evidence type="ECO:0000313" key="13">
    <source>
        <dbReference type="EMBL" id="OXA50748.1"/>
    </source>
</evidence>
<feature type="compositionally biased region" description="Low complexity" evidence="10">
    <location>
        <begin position="1442"/>
        <end position="1473"/>
    </location>
</feature>
<keyword evidence="14" id="KW-1185">Reference proteome</keyword>
<dbReference type="OrthoDB" id="10260894at2759"/>
<dbReference type="SUPFAM" id="SSF49265">
    <property type="entry name" value="Fibronectin type III"/>
    <property type="match status" value="1"/>
</dbReference>
<dbReference type="InterPro" id="IPR011009">
    <property type="entry name" value="Kinase-like_dom_sf"/>
</dbReference>
<dbReference type="GO" id="GO:0005634">
    <property type="term" value="C:nucleus"/>
    <property type="evidence" value="ECO:0007669"/>
    <property type="project" value="TreeGrafter"/>
</dbReference>
<protein>
    <submittedName>
        <fullName evidence="13">Myosin light chain kinase, smooth muscle</fullName>
    </submittedName>
</protein>
<dbReference type="InterPro" id="IPR013098">
    <property type="entry name" value="Ig_I-set"/>
</dbReference>
<feature type="compositionally biased region" description="Low complexity" evidence="10">
    <location>
        <begin position="381"/>
        <end position="397"/>
    </location>
</feature>
<dbReference type="InterPro" id="IPR036116">
    <property type="entry name" value="FN3_sf"/>
</dbReference>
<feature type="region of interest" description="Disordered" evidence="10">
    <location>
        <begin position="1442"/>
        <end position="1480"/>
    </location>
</feature>
<reference evidence="13 14" key="1">
    <citation type="submission" date="2015-12" db="EMBL/GenBank/DDBJ databases">
        <title>The genome of Folsomia candida.</title>
        <authorList>
            <person name="Faddeeva A."/>
            <person name="Derks M.F."/>
            <person name="Anvar Y."/>
            <person name="Smit S."/>
            <person name="Van Straalen N."/>
            <person name="Roelofs D."/>
        </authorList>
    </citation>
    <scope>NUCLEOTIDE SEQUENCE [LARGE SCALE GENOMIC DNA]</scope>
    <source>
        <strain evidence="13 14">VU population</strain>
        <tissue evidence="13">Whole body</tissue>
    </source>
</reference>
<keyword evidence="6 13" id="KW-0418">Kinase</keyword>
<feature type="domain" description="Protein kinase" evidence="11">
    <location>
        <begin position="1141"/>
        <end position="1397"/>
    </location>
</feature>
<dbReference type="GO" id="GO:0043065">
    <property type="term" value="P:positive regulation of apoptotic process"/>
    <property type="evidence" value="ECO:0007669"/>
    <property type="project" value="TreeGrafter"/>
</dbReference>
<dbReference type="SUPFAM" id="SSF48726">
    <property type="entry name" value="Immunoglobulin"/>
    <property type="match status" value="2"/>
</dbReference>
<dbReference type="InterPro" id="IPR003599">
    <property type="entry name" value="Ig_sub"/>
</dbReference>
<dbReference type="SMART" id="SM00409">
    <property type="entry name" value="IG"/>
    <property type="match status" value="2"/>
</dbReference>
<keyword evidence="4" id="KW-0677">Repeat</keyword>
<dbReference type="PROSITE" id="PS00108">
    <property type="entry name" value="PROTEIN_KINASE_ST"/>
    <property type="match status" value="1"/>
</dbReference>
<keyword evidence="5 9" id="KW-0547">Nucleotide-binding</keyword>
<dbReference type="FunFam" id="1.10.510.10:FF:000175">
    <property type="entry name" value="Myosin light chain kinase, smooth muscle"/>
    <property type="match status" value="1"/>
</dbReference>
<feature type="binding site" evidence="9">
    <location>
        <position position="1170"/>
    </location>
    <ligand>
        <name>ATP</name>
        <dbReference type="ChEBI" id="CHEBI:30616"/>
    </ligand>
</feature>
<dbReference type="PROSITE" id="PS50853">
    <property type="entry name" value="FN3"/>
    <property type="match status" value="1"/>
</dbReference>